<dbReference type="Proteomes" id="UP001252875">
    <property type="component" value="Unassembled WGS sequence"/>
</dbReference>
<proteinExistence type="predicted"/>
<evidence type="ECO:0000313" key="3">
    <source>
        <dbReference type="Proteomes" id="UP001252875"/>
    </source>
</evidence>
<organism evidence="2 3">
    <name type="scientific">Enterococcus hulanensis</name>
    <dbReference type="NCBI Taxonomy" id="2559929"/>
    <lineage>
        <taxon>Bacteria</taxon>
        <taxon>Bacillati</taxon>
        <taxon>Bacillota</taxon>
        <taxon>Bacilli</taxon>
        <taxon>Lactobacillales</taxon>
        <taxon>Enterococcaceae</taxon>
        <taxon>Enterococcus</taxon>
    </lineage>
</organism>
<keyword evidence="1" id="KW-1133">Transmembrane helix</keyword>
<dbReference type="PANTHER" id="PTHR30572:SF9">
    <property type="entry name" value="ABC TRANSPORTER PERMEASE PROTEIN"/>
    <property type="match status" value="1"/>
</dbReference>
<feature type="transmembrane region" description="Helical" evidence="1">
    <location>
        <begin position="381"/>
        <end position="401"/>
    </location>
</feature>
<feature type="transmembrane region" description="Helical" evidence="1">
    <location>
        <begin position="274"/>
        <end position="296"/>
    </location>
</feature>
<evidence type="ECO:0008006" key="4">
    <source>
        <dbReference type="Google" id="ProtNLM"/>
    </source>
</evidence>
<reference evidence="2 3" key="1">
    <citation type="submission" date="2023-03" db="EMBL/GenBank/DDBJ databases">
        <authorList>
            <person name="Shen W."/>
            <person name="Cai J."/>
        </authorList>
    </citation>
    <scope>NUCLEOTIDE SEQUENCE [LARGE SCALE GENOMIC DNA]</scope>
    <source>
        <strain evidence="2 3">D6-4</strain>
    </source>
</reference>
<dbReference type="RefSeq" id="WP_311821335.1">
    <property type="nucleotide sequence ID" value="NZ_JARPYF010000001.1"/>
</dbReference>
<accession>A0ABU3ETZ8</accession>
<evidence type="ECO:0000313" key="2">
    <source>
        <dbReference type="EMBL" id="MDT2598319.1"/>
    </source>
</evidence>
<keyword evidence="3" id="KW-1185">Reference proteome</keyword>
<gene>
    <name evidence="2" type="ORF">P7D85_00955</name>
</gene>
<keyword evidence="1" id="KW-0472">Membrane</keyword>
<dbReference type="InterPro" id="IPR050250">
    <property type="entry name" value="Macrolide_Exporter_MacB"/>
</dbReference>
<feature type="transmembrane region" description="Helical" evidence="1">
    <location>
        <begin position="317"/>
        <end position="338"/>
    </location>
</feature>
<feature type="transmembrane region" description="Helical" evidence="1">
    <location>
        <begin position="21"/>
        <end position="42"/>
    </location>
</feature>
<sequence length="419" mass="47510">MIIIRHAWLNLKRNRFSYLKLGSFIFLLLLIVFSLVQIYQLATGYFTDYREQAATVVKGVQDLNQTGQAISLKKTDYEKLKDLPYVKRSQLNGQGIISSNLVPPKNQTITNYSSFSTDQTSGSYSPVTMRDNDSLKVLLTAKKEKLQGTLPLEKDTCVISRALAKENKLKLKDTILLGNKGQEQKVKIVGIAEFSTTDQLFSSDSVLINWETAAAIQQNIIQPDTTVMFQMTSKKALKRFVKDFKKTKSFEGYTLITQNWSQGLLQSAKDTLDLVFNGLIVALILGIVLIAVFYQLNIKRRQDFYTLYLMGLDRKTLSLSSSLENLILILGLGLMAAFTSQRLSGWLTGEWLIQLQKNLTEQEPFVDWVLPHFEQISSTSWLDYTGMIFAGACLFIMLLLVNLRIAQIIREPLQEVAKR</sequence>
<keyword evidence="1" id="KW-0812">Transmembrane</keyword>
<comment type="caution">
    <text evidence="2">The sequence shown here is derived from an EMBL/GenBank/DDBJ whole genome shotgun (WGS) entry which is preliminary data.</text>
</comment>
<dbReference type="EMBL" id="JARPYI010000001">
    <property type="protein sequence ID" value="MDT2598319.1"/>
    <property type="molecule type" value="Genomic_DNA"/>
</dbReference>
<dbReference type="PANTHER" id="PTHR30572">
    <property type="entry name" value="MEMBRANE COMPONENT OF TRANSPORTER-RELATED"/>
    <property type="match status" value="1"/>
</dbReference>
<evidence type="ECO:0000256" key="1">
    <source>
        <dbReference type="SAM" id="Phobius"/>
    </source>
</evidence>
<protein>
    <recommendedName>
        <fullName evidence="4">ABC transporter permease</fullName>
    </recommendedName>
</protein>
<name>A0ABU3ETZ8_9ENTE</name>